<proteinExistence type="inferred from homology"/>
<keyword evidence="1" id="KW-0964">Secreted</keyword>
<protein>
    <recommendedName>
        <fullName evidence="1">Elicitin</fullName>
    </recommendedName>
</protein>
<evidence type="ECO:0000313" key="4">
    <source>
        <dbReference type="EMBL" id="KAG7400427.1"/>
    </source>
</evidence>
<accession>A0A8T1X2W1</accession>
<dbReference type="AlphaFoldDB" id="A0A8T1X2W1"/>
<reference evidence="4" key="1">
    <citation type="submission" date="2021-02" db="EMBL/GenBank/DDBJ databases">
        <authorList>
            <person name="Palmer J.M."/>
        </authorList>
    </citation>
    <scope>NUCLEOTIDE SEQUENCE</scope>
    <source>
        <strain evidence="4">SCRP23</strain>
    </source>
</reference>
<keyword evidence="1" id="KW-1015">Disulfide bond</keyword>
<evidence type="ECO:0000313" key="5">
    <source>
        <dbReference type="Proteomes" id="UP000693981"/>
    </source>
</evidence>
<dbReference type="OrthoDB" id="127256at2759"/>
<dbReference type="EMBL" id="JAGDFL010000030">
    <property type="protein sequence ID" value="KAG7400427.1"/>
    <property type="molecule type" value="Genomic_DNA"/>
</dbReference>
<evidence type="ECO:0000256" key="1">
    <source>
        <dbReference type="RuleBase" id="RU368111"/>
    </source>
</evidence>
<keyword evidence="3" id="KW-0732">Signal</keyword>
<dbReference type="Pfam" id="PF00964">
    <property type="entry name" value="Elicitin"/>
    <property type="match status" value="1"/>
</dbReference>
<dbReference type="InterPro" id="IPR002200">
    <property type="entry name" value="Elicitin"/>
</dbReference>
<comment type="function">
    <text evidence="1">Induces local and distal defense responses (incompatible hypersensitive reaction) in plants from the solanaceae and cruciferae families. Elicits leaf necrosis and causes the accumulation of pathogenesis-related proteins. Might interact with the lipidic molecules of the plasma membrane.</text>
</comment>
<gene>
    <name evidence="4" type="ORF">PHYBOEH_005802</name>
</gene>
<comment type="caution">
    <text evidence="4">The sequence shown here is derived from an EMBL/GenBank/DDBJ whole genome shotgun (WGS) entry which is preliminary data.</text>
</comment>
<organism evidence="4 5">
    <name type="scientific">Phytophthora boehmeriae</name>
    <dbReference type="NCBI Taxonomy" id="109152"/>
    <lineage>
        <taxon>Eukaryota</taxon>
        <taxon>Sar</taxon>
        <taxon>Stramenopiles</taxon>
        <taxon>Oomycota</taxon>
        <taxon>Peronosporomycetes</taxon>
        <taxon>Peronosporales</taxon>
        <taxon>Peronosporaceae</taxon>
        <taxon>Phytophthora</taxon>
    </lineage>
</organism>
<feature type="compositionally biased region" description="Low complexity" evidence="2">
    <location>
        <begin position="126"/>
        <end position="146"/>
    </location>
</feature>
<dbReference type="Proteomes" id="UP000693981">
    <property type="component" value="Unassembled WGS sequence"/>
</dbReference>
<comment type="similarity">
    <text evidence="1">Belongs to the elicitin family.</text>
</comment>
<sequence>MKTVLVSALGLLVALVAAANAPCDLAAIKTKLEANATTLADVQQAEQKCLDASGINIFNLTTFPTTKQAKAAQGSGSCSKLVNYINANQNIDSQCTVTLGNKTIIYGRLISDFLDGKTGNESDSGSGSIEAPSDSGSSESGSNETSKTPAPSTSGSGATALSFVAYGAIAAIAAALH</sequence>
<keyword evidence="5" id="KW-1185">Reference proteome</keyword>
<dbReference type="GO" id="GO:0005576">
    <property type="term" value="C:extracellular region"/>
    <property type="evidence" value="ECO:0007669"/>
    <property type="project" value="UniProtKB-SubCell"/>
</dbReference>
<feature type="region of interest" description="Disordered" evidence="2">
    <location>
        <begin position="120"/>
        <end position="157"/>
    </location>
</feature>
<comment type="subcellular location">
    <subcellularLocation>
        <location evidence="1">Secreted</location>
    </subcellularLocation>
</comment>
<evidence type="ECO:0000256" key="2">
    <source>
        <dbReference type="SAM" id="MobiDB-lite"/>
    </source>
</evidence>
<name>A0A8T1X2W1_9STRA</name>
<feature type="signal peptide" evidence="3">
    <location>
        <begin position="1"/>
        <end position="18"/>
    </location>
</feature>
<dbReference type="GO" id="GO:0052040">
    <property type="term" value="P:symbiont-mediated perturbation of host programmed cell death"/>
    <property type="evidence" value="ECO:0007669"/>
    <property type="project" value="UniProtKB-UniRule"/>
</dbReference>
<evidence type="ECO:0000256" key="3">
    <source>
        <dbReference type="SAM" id="SignalP"/>
    </source>
</evidence>
<feature type="compositionally biased region" description="Polar residues" evidence="2">
    <location>
        <begin position="147"/>
        <end position="157"/>
    </location>
</feature>
<keyword evidence="1" id="KW-0928">Hypersensitive response elicitation</keyword>
<feature type="chain" id="PRO_5035920842" description="Elicitin" evidence="3">
    <location>
        <begin position="19"/>
        <end position="177"/>
    </location>
</feature>